<evidence type="ECO:0000313" key="17">
    <source>
        <dbReference type="Proteomes" id="UP000238762"/>
    </source>
</evidence>
<feature type="binding site" evidence="13">
    <location>
        <position position="211"/>
    </location>
    <ligand>
        <name>Ca(2+)</name>
        <dbReference type="ChEBI" id="CHEBI:29108"/>
    </ligand>
</feature>
<dbReference type="RefSeq" id="WP_106288573.1">
    <property type="nucleotide sequence ID" value="NZ_CAWNTC010000026.1"/>
</dbReference>
<evidence type="ECO:0000256" key="1">
    <source>
        <dbReference type="ARBA" id="ARBA00001913"/>
    </source>
</evidence>
<feature type="domain" description="Fumarylacetoacetase N-terminal" evidence="15">
    <location>
        <begin position="30"/>
        <end position="129"/>
    </location>
</feature>
<keyword evidence="10" id="KW-0585">Phenylalanine catabolism</keyword>
<organism evidence="16 17">
    <name type="scientific">Merismopedia glauca CCAP 1448/3</name>
    <dbReference type="NCBI Taxonomy" id="1296344"/>
    <lineage>
        <taxon>Bacteria</taxon>
        <taxon>Bacillati</taxon>
        <taxon>Cyanobacteriota</taxon>
        <taxon>Cyanophyceae</taxon>
        <taxon>Synechococcales</taxon>
        <taxon>Merismopediaceae</taxon>
        <taxon>Merismopedia</taxon>
    </lineage>
</organism>
<dbReference type="GO" id="GO:0006559">
    <property type="term" value="P:L-phenylalanine catabolic process"/>
    <property type="evidence" value="ECO:0007669"/>
    <property type="project" value="UniProtKB-UniPathway"/>
</dbReference>
<evidence type="ECO:0000256" key="3">
    <source>
        <dbReference type="ARBA" id="ARBA00004782"/>
    </source>
</evidence>
<dbReference type="Gene3D" id="2.30.30.230">
    <property type="entry name" value="Fumarylacetoacetase, N-terminal domain"/>
    <property type="match status" value="1"/>
</dbReference>
<comment type="pathway">
    <text evidence="3">Amino-acid degradation; L-phenylalanine degradation; acetoacetate and fumarate from L-phenylalanine: step 6/6.</text>
</comment>
<evidence type="ECO:0000256" key="2">
    <source>
        <dbReference type="ARBA" id="ARBA00001946"/>
    </source>
</evidence>
<dbReference type="OrthoDB" id="9805307at2"/>
<dbReference type="SUPFAM" id="SSF56529">
    <property type="entry name" value="FAH"/>
    <property type="match status" value="1"/>
</dbReference>
<keyword evidence="5 13" id="KW-0479">Metal-binding</keyword>
<evidence type="ECO:0000256" key="11">
    <source>
        <dbReference type="PIRSR" id="PIRSR605959-1"/>
    </source>
</evidence>
<evidence type="ECO:0000256" key="13">
    <source>
        <dbReference type="PIRSR" id="PIRSR605959-3"/>
    </source>
</evidence>
<feature type="binding site" evidence="12">
    <location>
        <position position="370"/>
    </location>
    <ligand>
        <name>substrate</name>
    </ligand>
</feature>
<dbReference type="PANTHER" id="PTHR43069:SF2">
    <property type="entry name" value="FUMARYLACETOACETASE"/>
    <property type="match status" value="1"/>
</dbReference>
<dbReference type="InterPro" id="IPR036462">
    <property type="entry name" value="Fumarylacetoacetase_N_sf"/>
</dbReference>
<gene>
    <name evidence="16" type="primary">fahA</name>
    <name evidence="16" type="ORF">C7B64_10360</name>
</gene>
<feature type="binding site" evidence="12">
    <location>
        <position position="254"/>
    </location>
    <ligand>
        <name>substrate</name>
    </ligand>
</feature>
<dbReference type="InterPro" id="IPR015377">
    <property type="entry name" value="Fumarylacetoacetase_N"/>
</dbReference>
<keyword evidence="17" id="KW-1185">Reference proteome</keyword>
<evidence type="ECO:0000313" key="16">
    <source>
        <dbReference type="EMBL" id="PSB03057.1"/>
    </source>
</evidence>
<dbReference type="InterPro" id="IPR011234">
    <property type="entry name" value="Fumarylacetoacetase-like_C"/>
</dbReference>
<comment type="cofactor">
    <cofactor evidence="1 13">
        <name>Ca(2+)</name>
        <dbReference type="ChEBI" id="CHEBI:29108"/>
    </cofactor>
</comment>
<dbReference type="GO" id="GO:0004334">
    <property type="term" value="F:fumarylacetoacetase activity"/>
    <property type="evidence" value="ECO:0007669"/>
    <property type="project" value="UniProtKB-EC"/>
</dbReference>
<feature type="binding site" evidence="13">
    <location>
        <position position="243"/>
    </location>
    <ligand>
        <name>Mg(2+)</name>
        <dbReference type="ChEBI" id="CHEBI:18420"/>
    </ligand>
</feature>
<dbReference type="InterPro" id="IPR036663">
    <property type="entry name" value="Fumarylacetoacetase_C_sf"/>
</dbReference>
<feature type="binding site" evidence="13">
    <location>
        <position position="263"/>
    </location>
    <ligand>
        <name>Mg(2+)</name>
        <dbReference type="ChEBI" id="CHEBI:18420"/>
    </ligand>
</feature>
<keyword evidence="7 13" id="KW-0106">Calcium</keyword>
<dbReference type="EC" id="3.7.1.2" evidence="4"/>
<dbReference type="GO" id="GO:0006572">
    <property type="term" value="P:L-tyrosine catabolic process"/>
    <property type="evidence" value="ECO:0007669"/>
    <property type="project" value="UniProtKB-KW"/>
</dbReference>
<evidence type="ECO:0000259" key="15">
    <source>
        <dbReference type="Pfam" id="PF09298"/>
    </source>
</evidence>
<dbReference type="SUPFAM" id="SSF63433">
    <property type="entry name" value="Fumarylacetoacetate hydrolase, FAH, N-terminal domain"/>
    <property type="match status" value="1"/>
</dbReference>
<keyword evidence="6" id="KW-0378">Hydrolase</keyword>
<comment type="caution">
    <text evidence="16">The sequence shown here is derived from an EMBL/GenBank/DDBJ whole genome shotgun (WGS) entry which is preliminary data.</text>
</comment>
<feature type="domain" description="Fumarylacetoacetase-like C-terminal" evidence="14">
    <location>
        <begin position="161"/>
        <end position="432"/>
    </location>
</feature>
<dbReference type="GO" id="GO:1902000">
    <property type="term" value="P:homogentisate catabolic process"/>
    <property type="evidence" value="ECO:0007669"/>
    <property type="project" value="TreeGrafter"/>
</dbReference>
<feature type="binding site" evidence="13">
    <location>
        <position position="243"/>
    </location>
    <ligand>
        <name>Ca(2+)</name>
        <dbReference type="ChEBI" id="CHEBI:29108"/>
    </ligand>
</feature>
<feature type="active site" description="Proton acceptor" evidence="11">
    <location>
        <position position="144"/>
    </location>
</feature>
<evidence type="ECO:0000256" key="8">
    <source>
        <dbReference type="ARBA" id="ARBA00022842"/>
    </source>
</evidence>
<comment type="cofactor">
    <cofactor evidence="2 13">
        <name>Mg(2+)</name>
        <dbReference type="ChEBI" id="CHEBI:18420"/>
    </cofactor>
</comment>
<keyword evidence="9" id="KW-0828">Tyrosine catabolism</keyword>
<dbReference type="Gene3D" id="3.90.850.10">
    <property type="entry name" value="Fumarylacetoacetase-like, C-terminal domain"/>
    <property type="match status" value="1"/>
</dbReference>
<accession>A0A2T1C4J0</accession>
<evidence type="ECO:0000256" key="9">
    <source>
        <dbReference type="ARBA" id="ARBA00022878"/>
    </source>
</evidence>
<feature type="binding site" evidence="12">
    <location>
        <position position="250"/>
    </location>
    <ligand>
        <name>substrate</name>
    </ligand>
</feature>
<feature type="binding site" evidence="13">
    <location>
        <position position="137"/>
    </location>
    <ligand>
        <name>Ca(2+)</name>
        <dbReference type="ChEBI" id="CHEBI:29108"/>
    </ligand>
</feature>
<dbReference type="Pfam" id="PF09298">
    <property type="entry name" value="FAA_hydrolase_N"/>
    <property type="match status" value="1"/>
</dbReference>
<evidence type="ECO:0000259" key="14">
    <source>
        <dbReference type="Pfam" id="PF01557"/>
    </source>
</evidence>
<evidence type="ECO:0000256" key="6">
    <source>
        <dbReference type="ARBA" id="ARBA00022801"/>
    </source>
</evidence>
<dbReference type="PANTHER" id="PTHR43069">
    <property type="entry name" value="FUMARYLACETOACETASE"/>
    <property type="match status" value="1"/>
</dbReference>
<dbReference type="GO" id="GO:0046872">
    <property type="term" value="F:metal ion binding"/>
    <property type="evidence" value="ECO:0007669"/>
    <property type="project" value="UniProtKB-KW"/>
</dbReference>
<name>A0A2T1C4J0_9CYAN</name>
<feature type="binding site" evidence="13">
    <location>
        <position position="209"/>
    </location>
    <ligand>
        <name>Ca(2+)</name>
        <dbReference type="ChEBI" id="CHEBI:29108"/>
    </ligand>
</feature>
<proteinExistence type="predicted"/>
<evidence type="ECO:0000256" key="5">
    <source>
        <dbReference type="ARBA" id="ARBA00022723"/>
    </source>
</evidence>
<dbReference type="InterPro" id="IPR005959">
    <property type="entry name" value="Fumarylacetoacetase"/>
</dbReference>
<evidence type="ECO:0000256" key="4">
    <source>
        <dbReference type="ARBA" id="ARBA00012094"/>
    </source>
</evidence>
<feature type="binding site" evidence="13">
    <location>
        <position position="267"/>
    </location>
    <ligand>
        <name>Mg(2+)</name>
        <dbReference type="ChEBI" id="CHEBI:18420"/>
    </ligand>
</feature>
<dbReference type="NCBIfam" id="TIGR01266">
    <property type="entry name" value="fum_ac_acetase"/>
    <property type="match status" value="1"/>
</dbReference>
<dbReference type="UniPathway" id="UPA00139">
    <property type="reaction ID" value="UER00341"/>
</dbReference>
<reference evidence="16 17" key="1">
    <citation type="submission" date="2018-02" db="EMBL/GenBank/DDBJ databases">
        <authorList>
            <person name="Cohen D.B."/>
            <person name="Kent A.D."/>
        </authorList>
    </citation>
    <scope>NUCLEOTIDE SEQUENCE [LARGE SCALE GENOMIC DNA]</scope>
    <source>
        <strain evidence="16 17">CCAP 1448/3</strain>
    </source>
</reference>
<dbReference type="AlphaFoldDB" id="A0A2T1C4J0"/>
<keyword evidence="8 13" id="KW-0460">Magnesium</keyword>
<dbReference type="Proteomes" id="UP000238762">
    <property type="component" value="Unassembled WGS sequence"/>
</dbReference>
<sequence>MRQPIDRTHDRHLRSCVESANQPDTDFPIQNLPLGVFRHLDLSPRIGVAIGESILDLTQCHETGLLSGLPTNLAQACTNTNLNALMGLGNQASILLRHRVSELLKHQPHTSSPAAECLWAKADVELLLPATIGDYTDFYASIFHATHVGQLFRPDQPLLPNYKHIPIAYHGRASSIVPSGTHIQRPWGQCKPPNQPLPSFTATQQLDYELEVGCFVGVGNELGQPVSIDFAPDYLFGICLVNDWSARDIQAWEYQPLGPFLGKSFTTTISPWVVTMGAIAPFYTKAFSRPEGDPSPLPYLDSATDIQSGGINLIVTASLQSAQMRAQGIPPIQLSQGSFQQMYWTLAQMLTHHTSNGCNLRSGDLLASGTISGAEDGSLGCLLEQTKRGANPITLPTGEIRSFLADGDEVILHGYCEAEGYNRIGLGECRGIVVRERKEK</sequence>
<feature type="binding site" evidence="12">
    <location>
        <position position="153"/>
    </location>
    <ligand>
        <name>substrate</name>
    </ligand>
</feature>
<feature type="binding site" evidence="12">
    <location>
        <position position="139"/>
    </location>
    <ligand>
        <name>substrate</name>
    </ligand>
</feature>
<reference evidence="16 17" key="2">
    <citation type="submission" date="2018-03" db="EMBL/GenBank/DDBJ databases">
        <title>The ancient ancestry and fast evolution of plastids.</title>
        <authorList>
            <person name="Moore K.R."/>
            <person name="Magnabosco C."/>
            <person name="Momper L."/>
            <person name="Gold D.A."/>
            <person name="Bosak T."/>
            <person name="Fournier G.P."/>
        </authorList>
    </citation>
    <scope>NUCLEOTIDE SEQUENCE [LARGE SCALE GENOMIC DNA]</scope>
    <source>
        <strain evidence="16 17">CCAP 1448/3</strain>
    </source>
</reference>
<dbReference type="EMBL" id="PVWJ01000042">
    <property type="protein sequence ID" value="PSB03057.1"/>
    <property type="molecule type" value="Genomic_DNA"/>
</dbReference>
<evidence type="ECO:0000256" key="12">
    <source>
        <dbReference type="PIRSR" id="PIRSR605959-2"/>
    </source>
</evidence>
<evidence type="ECO:0000256" key="10">
    <source>
        <dbReference type="ARBA" id="ARBA00023232"/>
    </source>
</evidence>
<protein>
    <recommendedName>
        <fullName evidence="4">fumarylacetoacetase</fullName>
        <ecNumber evidence="4">3.7.1.2</ecNumber>
    </recommendedName>
</protein>
<evidence type="ECO:0000256" key="7">
    <source>
        <dbReference type="ARBA" id="ARBA00022837"/>
    </source>
</evidence>
<dbReference type="Pfam" id="PF01557">
    <property type="entry name" value="FAA_hydrolase"/>
    <property type="match status" value="1"/>
</dbReference>